<keyword evidence="1" id="KW-1133">Transmembrane helix</keyword>
<dbReference type="EMBL" id="SRYE01000002">
    <property type="protein sequence ID" value="TGY62489.1"/>
    <property type="molecule type" value="Genomic_DNA"/>
</dbReference>
<sequence length="179" mass="19455">MAATSSSSAASPRPLYHATYELTSLMTQDALSMLTPTGASNPAYIACALLLAAMLIYGFVLEPQTVVMVVMATLCAGLMVVGGRWSTYMLARLQRSGLNAVQLPEDGRRYIVDVWDDRLEVTQPSGEMGVYPFNDIKHVYSTSRLILVDMKTGELALIPAKALSTSRYESVRALLSAQK</sequence>
<proteinExistence type="predicted"/>
<feature type="transmembrane region" description="Helical" evidence="1">
    <location>
        <begin position="66"/>
        <end position="85"/>
    </location>
</feature>
<organism evidence="2 3">
    <name type="scientific">Muricaecibacterium torontonense</name>
    <dbReference type="NCBI Taxonomy" id="3032871"/>
    <lineage>
        <taxon>Bacteria</taxon>
        <taxon>Bacillati</taxon>
        <taxon>Actinomycetota</taxon>
        <taxon>Coriobacteriia</taxon>
        <taxon>Coriobacteriales</taxon>
        <taxon>Atopobiaceae</taxon>
        <taxon>Muricaecibacterium</taxon>
    </lineage>
</organism>
<dbReference type="Proteomes" id="UP000310263">
    <property type="component" value="Unassembled WGS sequence"/>
</dbReference>
<dbReference type="OrthoDB" id="9997139at2"/>
<feature type="transmembrane region" description="Helical" evidence="1">
    <location>
        <begin position="43"/>
        <end position="60"/>
    </location>
</feature>
<keyword evidence="3" id="KW-1185">Reference proteome</keyword>
<protein>
    <submittedName>
        <fullName evidence="2">YcxB family protein</fullName>
    </submittedName>
</protein>
<evidence type="ECO:0000256" key="1">
    <source>
        <dbReference type="SAM" id="Phobius"/>
    </source>
</evidence>
<dbReference type="AlphaFoldDB" id="A0A4S2F0T2"/>
<comment type="caution">
    <text evidence="2">The sequence shown here is derived from an EMBL/GenBank/DDBJ whole genome shotgun (WGS) entry which is preliminary data.</text>
</comment>
<evidence type="ECO:0000313" key="3">
    <source>
        <dbReference type="Proteomes" id="UP000310263"/>
    </source>
</evidence>
<dbReference type="RefSeq" id="WP_136012218.1">
    <property type="nucleotide sequence ID" value="NZ_SRYE01000002.1"/>
</dbReference>
<accession>A0A4S2F0T2</accession>
<keyword evidence="1" id="KW-0812">Transmembrane</keyword>
<evidence type="ECO:0000313" key="2">
    <source>
        <dbReference type="EMBL" id="TGY62489.1"/>
    </source>
</evidence>
<keyword evidence="1" id="KW-0472">Membrane</keyword>
<gene>
    <name evidence="2" type="ORF">E5334_03425</name>
</gene>
<name>A0A4S2F0T2_9ACTN</name>
<reference evidence="2 3" key="1">
    <citation type="submission" date="2019-04" db="EMBL/GenBank/DDBJ databases">
        <title>Microbes associate with the intestines of laboratory mice.</title>
        <authorList>
            <person name="Navarre W."/>
            <person name="Wong E."/>
            <person name="Huang K."/>
            <person name="Tropini C."/>
            <person name="Ng K."/>
            <person name="Yu B."/>
        </authorList>
    </citation>
    <scope>NUCLEOTIDE SEQUENCE [LARGE SCALE GENOMIC DNA]</scope>
    <source>
        <strain evidence="2 3">NM07_P-09</strain>
    </source>
</reference>